<evidence type="ECO:0000313" key="4">
    <source>
        <dbReference type="Proteomes" id="UP000184452"/>
    </source>
</evidence>
<sequence>MHPLASTEYCERMSPSPPNGPSTPETSPSTARHHRRARLWRRTRARLRLFRRRMHTHPVLHLPWRILVGTAGTLIILAGLVMMVAPGPGVAAVILGLVVLSTEFRWAQRVVRPAQVWFRRAERFGMRVRADAVRRYRARRELRRKRLSSG</sequence>
<dbReference type="Proteomes" id="UP000184452">
    <property type="component" value="Unassembled WGS sequence"/>
</dbReference>
<feature type="region of interest" description="Disordered" evidence="1">
    <location>
        <begin position="1"/>
        <end position="37"/>
    </location>
</feature>
<dbReference type="Pfam" id="PF09656">
    <property type="entry name" value="PGPGW"/>
    <property type="match status" value="1"/>
</dbReference>
<dbReference type="STRING" id="758803.SAMN05421803_11018"/>
<dbReference type="EMBL" id="FQZK01000010">
    <property type="protein sequence ID" value="SHJ82154.1"/>
    <property type="molecule type" value="Genomic_DNA"/>
</dbReference>
<organism evidence="3 4">
    <name type="scientific">Nocardiopsis flavescens</name>
    <dbReference type="NCBI Taxonomy" id="758803"/>
    <lineage>
        <taxon>Bacteria</taxon>
        <taxon>Bacillati</taxon>
        <taxon>Actinomycetota</taxon>
        <taxon>Actinomycetes</taxon>
        <taxon>Streptosporangiales</taxon>
        <taxon>Nocardiopsidaceae</taxon>
        <taxon>Nocardiopsis</taxon>
    </lineage>
</organism>
<evidence type="ECO:0000313" key="3">
    <source>
        <dbReference type="EMBL" id="SHJ82154.1"/>
    </source>
</evidence>
<keyword evidence="2 3" id="KW-0812">Transmembrane</keyword>
<dbReference type="InterPro" id="IPR019099">
    <property type="entry name" value="Uncharacterised_PGPGW_TM"/>
</dbReference>
<feature type="transmembrane region" description="Helical" evidence="2">
    <location>
        <begin position="90"/>
        <end position="107"/>
    </location>
</feature>
<evidence type="ECO:0000256" key="2">
    <source>
        <dbReference type="SAM" id="Phobius"/>
    </source>
</evidence>
<accession>A0A1M6MF99</accession>
<feature type="transmembrane region" description="Helical" evidence="2">
    <location>
        <begin position="62"/>
        <end position="84"/>
    </location>
</feature>
<name>A0A1M6MF99_9ACTN</name>
<keyword evidence="2" id="KW-0472">Membrane</keyword>
<protein>
    <submittedName>
        <fullName evidence="3">Putative transmembrane protein (PGPGW)</fullName>
    </submittedName>
</protein>
<evidence type="ECO:0000256" key="1">
    <source>
        <dbReference type="SAM" id="MobiDB-lite"/>
    </source>
</evidence>
<reference evidence="3 4" key="1">
    <citation type="submission" date="2016-11" db="EMBL/GenBank/DDBJ databases">
        <authorList>
            <person name="Jaros S."/>
            <person name="Januszkiewicz K."/>
            <person name="Wedrychowicz H."/>
        </authorList>
    </citation>
    <scope>NUCLEOTIDE SEQUENCE [LARGE SCALE GENOMIC DNA]</scope>
    <source>
        <strain evidence="3 4">CGMCC 4.5723</strain>
    </source>
</reference>
<dbReference type="AlphaFoldDB" id="A0A1M6MF99"/>
<keyword evidence="4" id="KW-1185">Reference proteome</keyword>
<proteinExistence type="predicted"/>
<keyword evidence="2" id="KW-1133">Transmembrane helix</keyword>
<gene>
    <name evidence="3" type="ORF">SAMN05421803_11018</name>
</gene>